<dbReference type="Gene3D" id="3.30.559.10">
    <property type="entry name" value="Chloramphenicol acetyltransferase-like domain"/>
    <property type="match status" value="2"/>
</dbReference>
<accession>A0A077RPJ1</accession>
<dbReference type="InterPro" id="IPR050898">
    <property type="entry name" value="Plant_acyltransferase"/>
</dbReference>
<dbReference type="Gramene" id="TraesKAR3B01G0017930.1">
    <property type="protein sequence ID" value="cds.TraesKAR3B01G0017930.1"/>
    <property type="gene ID" value="TraesKAR3B01G0017930"/>
</dbReference>
<dbReference type="EnsemblPlants" id="TraesCS3B02G041000.1">
    <property type="protein sequence ID" value="TraesCS3B02G041000.1.cds1"/>
    <property type="gene ID" value="TraesCS3B02G041000"/>
</dbReference>
<dbReference type="InterPro" id="IPR023213">
    <property type="entry name" value="CAT-like_dom_sf"/>
</dbReference>
<reference evidence="2" key="2">
    <citation type="submission" date="2018-10" db="UniProtKB">
        <authorList>
            <consortium name="EnsemblPlants"/>
        </authorList>
    </citation>
    <scope>IDENTIFICATION</scope>
</reference>
<protein>
    <submittedName>
        <fullName evidence="2">Uncharacterized protein</fullName>
    </submittedName>
</protein>
<dbReference type="STRING" id="4565.A0A077RPJ1"/>
<evidence type="ECO:0000256" key="1">
    <source>
        <dbReference type="ARBA" id="ARBA00009861"/>
    </source>
</evidence>
<evidence type="ECO:0000313" key="3">
    <source>
        <dbReference type="Proteomes" id="UP000019116"/>
    </source>
</evidence>
<dbReference type="SMR" id="A0A077RPJ1"/>
<dbReference type="Pfam" id="PF02458">
    <property type="entry name" value="Transferase"/>
    <property type="match status" value="1"/>
</dbReference>
<dbReference type="HOGENOM" id="CLU_014546_2_0_1"/>
<dbReference type="GO" id="GO:0016747">
    <property type="term" value="F:acyltransferase activity, transferring groups other than amino-acyl groups"/>
    <property type="evidence" value="ECO:0007669"/>
    <property type="project" value="UniProtKB-ARBA"/>
</dbReference>
<dbReference type="Gramene" id="TraesCS3B02G041000.1">
    <property type="protein sequence ID" value="TraesCS3B02G041000.1.cds1"/>
    <property type="gene ID" value="TraesCS3B02G041000"/>
</dbReference>
<keyword evidence="3" id="KW-1185">Reference proteome</keyword>
<proteinExistence type="inferred from homology"/>
<dbReference type="Proteomes" id="UP000019116">
    <property type="component" value="Chromosome 3B"/>
</dbReference>
<dbReference type="Gramene" id="TraesPARA_EIv1.0_1039470.1">
    <property type="protein sequence ID" value="TraesPARA_EIv1.0_1039470.1.CDS1"/>
    <property type="gene ID" value="TraesPARA_EIv1.0_1039470"/>
</dbReference>
<evidence type="ECO:0000313" key="2">
    <source>
        <dbReference type="EnsemblPlants" id="TraesCS3B02G041000.1.cds1"/>
    </source>
</evidence>
<reference evidence="2" key="1">
    <citation type="submission" date="2018-08" db="EMBL/GenBank/DDBJ databases">
        <authorList>
            <person name="Rossello M."/>
        </authorList>
    </citation>
    <scope>NUCLEOTIDE SEQUENCE [LARGE SCALE GENOMIC DNA]</scope>
    <source>
        <strain evidence="2">cv. Chinese Spring</strain>
    </source>
</reference>
<dbReference type="SUPFAM" id="SSF52777">
    <property type="entry name" value="CoA-dependent acyltransferases"/>
    <property type="match status" value="1"/>
</dbReference>
<dbReference type="OrthoDB" id="632962at2759"/>
<dbReference type="PANTHER" id="PTHR31147">
    <property type="entry name" value="ACYL TRANSFERASE 4"/>
    <property type="match status" value="1"/>
</dbReference>
<dbReference type="PANTHER" id="PTHR31147:SF26">
    <property type="entry name" value="OS06G0699100 PROTEIN"/>
    <property type="match status" value="1"/>
</dbReference>
<dbReference type="Gramene" id="TraesNOR3B03G01568120.1">
    <property type="protein sequence ID" value="TraesNOR3B03G01568120.1.CDS1"/>
    <property type="gene ID" value="TraesNOR3B03G01568120"/>
</dbReference>
<name>A0A077RPJ1_WHEAT</name>
<organism evidence="2">
    <name type="scientific">Triticum aestivum</name>
    <name type="common">Wheat</name>
    <dbReference type="NCBI Taxonomy" id="4565"/>
    <lineage>
        <taxon>Eukaryota</taxon>
        <taxon>Viridiplantae</taxon>
        <taxon>Streptophyta</taxon>
        <taxon>Embryophyta</taxon>
        <taxon>Tracheophyta</taxon>
        <taxon>Spermatophyta</taxon>
        <taxon>Magnoliopsida</taxon>
        <taxon>Liliopsida</taxon>
        <taxon>Poales</taxon>
        <taxon>Poaceae</taxon>
        <taxon>BOP clade</taxon>
        <taxon>Pooideae</taxon>
        <taxon>Triticodae</taxon>
        <taxon>Triticeae</taxon>
        <taxon>Triticinae</taxon>
        <taxon>Triticum</taxon>
    </lineage>
</organism>
<dbReference type="AlphaFoldDB" id="A0A077RPJ1"/>
<comment type="similarity">
    <text evidence="1">Belongs to the plant acyltransferase family.</text>
</comment>
<dbReference type="Gramene" id="TraesLAC3B03G01490750.1">
    <property type="protein sequence ID" value="TraesLAC3B03G01490750.1.CDS1"/>
    <property type="gene ID" value="TraesLAC3B03G01490750"/>
</dbReference>
<dbReference type="Gramene" id="TraesCS3B03G0093100.1">
    <property type="protein sequence ID" value="TraesCS3B03G0093100.1.CDS1"/>
    <property type="gene ID" value="TraesCS3B03G0093100"/>
</dbReference>
<dbReference type="Gramene" id="TraesJUL3B03G01558440.1">
    <property type="protein sequence ID" value="TraesJUL3B03G01558440.1.CDS1"/>
    <property type="gene ID" value="TraesJUL3B03G01558440"/>
</dbReference>
<dbReference type="OMA" id="DFAYCDI"/>
<sequence>MMNFPVTKCWPPVLVGPSEPTPAGHLPLTSTDKGCLYLPVTSLHVFHRPIHEPAETIRRALSHALVHYYPLAGRLDVSGPDVELACTGDGVEYVAATTSYTLEDVRFLDSPLVTPLDAFALRSGDRVRMPDCPLVMMQVTEFACGGYVVGVTWNHAVADAFGMAQFLGAVGELARGLSMPSVVPVRHDAALPEIPHLFGAVGPCLGFTHAEYAYTDATIPWSFISRVKAEYAGVDQPCSTFDVVAAAIWRCRTRAMNADPASPTLLVFTANVRKHIGAKDGYYGNCIALQMAVSTCGAVANGGTAETAKLIKHGKERIPCILGDYKPVLFSEEVVGALRGYAPLFMSSWGGIGLDGVDFGGGRPARVMADMEVTWTPCCIPCLPCSRKDGDGVNVLAFCVREEHVDRFHAELATLH</sequence>